<proteinExistence type="predicted"/>
<name>A0A5D2JBP4_GOSTO</name>
<evidence type="ECO:0000313" key="2">
    <source>
        <dbReference type="Proteomes" id="UP000322667"/>
    </source>
</evidence>
<dbReference type="AlphaFoldDB" id="A0A5D2JBP4"/>
<evidence type="ECO:0000313" key="1">
    <source>
        <dbReference type="EMBL" id="TYH52361.1"/>
    </source>
</evidence>
<reference evidence="1 2" key="1">
    <citation type="submission" date="2019-07" db="EMBL/GenBank/DDBJ databases">
        <title>WGS assembly of Gossypium tomentosum.</title>
        <authorList>
            <person name="Chen Z.J."/>
            <person name="Sreedasyam A."/>
            <person name="Ando A."/>
            <person name="Song Q."/>
            <person name="De L."/>
            <person name="Hulse-Kemp A."/>
            <person name="Ding M."/>
            <person name="Ye W."/>
            <person name="Kirkbride R."/>
            <person name="Jenkins J."/>
            <person name="Plott C."/>
            <person name="Lovell J."/>
            <person name="Lin Y.-M."/>
            <person name="Vaughn R."/>
            <person name="Liu B."/>
            <person name="Li W."/>
            <person name="Simpson S."/>
            <person name="Scheffler B."/>
            <person name="Saski C."/>
            <person name="Grover C."/>
            <person name="Hu G."/>
            <person name="Conover J."/>
            <person name="Carlson J."/>
            <person name="Shu S."/>
            <person name="Boston L."/>
            <person name="Williams M."/>
            <person name="Peterson D."/>
            <person name="Mcgee K."/>
            <person name="Jones D."/>
            <person name="Wendel J."/>
            <person name="Stelly D."/>
            <person name="Grimwood J."/>
            <person name="Schmutz J."/>
        </authorList>
    </citation>
    <scope>NUCLEOTIDE SEQUENCE [LARGE SCALE GENOMIC DNA]</scope>
    <source>
        <strain evidence="1">7179.01</strain>
    </source>
</reference>
<sequence>MIVLQGRYTGRKEVIIRSFDDETRDLPYDHSLVAAIKKYPTKVIHKDSAKKTAKKSRVKFVCCSH</sequence>
<organism evidence="1 2">
    <name type="scientific">Gossypium tomentosum</name>
    <name type="common">Hawaiian cotton</name>
    <name type="synonym">Gossypium sandvicense</name>
    <dbReference type="NCBI Taxonomy" id="34277"/>
    <lineage>
        <taxon>Eukaryota</taxon>
        <taxon>Viridiplantae</taxon>
        <taxon>Streptophyta</taxon>
        <taxon>Embryophyta</taxon>
        <taxon>Tracheophyta</taxon>
        <taxon>Spermatophyta</taxon>
        <taxon>Magnoliopsida</taxon>
        <taxon>eudicotyledons</taxon>
        <taxon>Gunneridae</taxon>
        <taxon>Pentapetalae</taxon>
        <taxon>rosids</taxon>
        <taxon>malvids</taxon>
        <taxon>Malvales</taxon>
        <taxon>Malvaceae</taxon>
        <taxon>Malvoideae</taxon>
        <taxon>Gossypium</taxon>
    </lineage>
</organism>
<accession>A0A5D2JBP4</accession>
<dbReference type="Gene3D" id="2.30.30.770">
    <property type="match status" value="1"/>
</dbReference>
<dbReference type="GO" id="GO:0005840">
    <property type="term" value="C:ribosome"/>
    <property type="evidence" value="ECO:0007669"/>
    <property type="project" value="InterPro"/>
</dbReference>
<gene>
    <name evidence="1" type="ORF">ES332_D09G022000v1</name>
</gene>
<dbReference type="EMBL" id="CM017631">
    <property type="protein sequence ID" value="TYH52361.1"/>
    <property type="molecule type" value="Genomic_DNA"/>
</dbReference>
<dbReference type="GO" id="GO:0003735">
    <property type="term" value="F:structural constituent of ribosome"/>
    <property type="evidence" value="ECO:0007669"/>
    <property type="project" value="InterPro"/>
</dbReference>
<keyword evidence="2" id="KW-1185">Reference proteome</keyword>
<dbReference type="InterPro" id="IPR001141">
    <property type="entry name" value="Ribosomal_eL27"/>
</dbReference>
<dbReference type="Proteomes" id="UP000322667">
    <property type="component" value="Chromosome D09"/>
</dbReference>
<dbReference type="GO" id="GO:0006412">
    <property type="term" value="P:translation"/>
    <property type="evidence" value="ECO:0007669"/>
    <property type="project" value="InterPro"/>
</dbReference>
<dbReference type="InterPro" id="IPR038655">
    <property type="entry name" value="Ribosomal_eL27_sf"/>
</dbReference>
<dbReference type="PANTHER" id="PTHR10497">
    <property type="entry name" value="60S RIBOSOMAL PROTEIN L27"/>
    <property type="match status" value="1"/>
</dbReference>
<protein>
    <submittedName>
        <fullName evidence="1">Uncharacterized protein</fullName>
    </submittedName>
</protein>